<name>A0A512SW56_9MICO</name>
<dbReference type="Pfam" id="PF01510">
    <property type="entry name" value="Amidase_2"/>
    <property type="match status" value="1"/>
</dbReference>
<comment type="catalytic activity">
    <reaction evidence="1">
        <text>Hydrolyzes the link between N-acetylmuramoyl residues and L-amino acid residues in certain cell-wall glycopeptides.</text>
        <dbReference type="EC" id="3.5.1.28"/>
    </reaction>
</comment>
<dbReference type="SUPFAM" id="SSF55846">
    <property type="entry name" value="N-acetylmuramoyl-L-alanine amidase-like"/>
    <property type="match status" value="1"/>
</dbReference>
<dbReference type="EMBL" id="BKBA01000002">
    <property type="protein sequence ID" value="GEQ12145.1"/>
    <property type="molecule type" value="Genomic_DNA"/>
</dbReference>
<dbReference type="PANTHER" id="PTHR30417:SF1">
    <property type="entry name" value="N-ACETYLMURAMOYL-L-ALANINE AMIDASE AMID"/>
    <property type="match status" value="1"/>
</dbReference>
<gene>
    <name evidence="7" type="ORF">KLO01_01920</name>
</gene>
<keyword evidence="8" id="KW-1185">Reference proteome</keyword>
<proteinExistence type="predicted"/>
<feature type="chain" id="PRO_5021897831" description="N-acetylmuramoyl-L-alanine amidase" evidence="5">
    <location>
        <begin position="33"/>
        <end position="635"/>
    </location>
</feature>
<accession>A0A512SW56</accession>
<dbReference type="GO" id="GO:0009254">
    <property type="term" value="P:peptidoglycan turnover"/>
    <property type="evidence" value="ECO:0007669"/>
    <property type="project" value="TreeGrafter"/>
</dbReference>
<evidence type="ECO:0000256" key="2">
    <source>
        <dbReference type="ARBA" id="ARBA00011901"/>
    </source>
</evidence>
<keyword evidence="3" id="KW-0378">Hydrolase</keyword>
<dbReference type="InterPro" id="IPR051206">
    <property type="entry name" value="NAMLAA_amidase_2"/>
</dbReference>
<evidence type="ECO:0000313" key="8">
    <source>
        <dbReference type="Proteomes" id="UP000321793"/>
    </source>
</evidence>
<dbReference type="AlphaFoldDB" id="A0A512SW56"/>
<evidence type="ECO:0000256" key="4">
    <source>
        <dbReference type="ARBA" id="ARBA00023316"/>
    </source>
</evidence>
<dbReference type="SMART" id="SM00644">
    <property type="entry name" value="Ami_2"/>
    <property type="match status" value="1"/>
</dbReference>
<feature type="domain" description="N-acetylmuramoyl-L-alanine amidase" evidence="6">
    <location>
        <begin position="259"/>
        <end position="394"/>
    </location>
</feature>
<dbReference type="Gene3D" id="3.40.80.10">
    <property type="entry name" value="Peptidoglycan recognition protein-like"/>
    <property type="match status" value="1"/>
</dbReference>
<dbReference type="InterPro" id="IPR002502">
    <property type="entry name" value="Amidase_domain"/>
</dbReference>
<reference evidence="7 8" key="1">
    <citation type="submission" date="2019-07" db="EMBL/GenBank/DDBJ databases">
        <title>Whole genome shotgun sequence of Knoellia locipacati NBRC 109775.</title>
        <authorList>
            <person name="Hosoyama A."/>
            <person name="Uohara A."/>
            <person name="Ohji S."/>
            <person name="Ichikawa N."/>
        </authorList>
    </citation>
    <scope>NUCLEOTIDE SEQUENCE [LARGE SCALE GENOMIC DNA]</scope>
    <source>
        <strain evidence="7 8">NBRC 109775</strain>
    </source>
</reference>
<keyword evidence="4" id="KW-0961">Cell wall biogenesis/degradation</keyword>
<evidence type="ECO:0000256" key="5">
    <source>
        <dbReference type="SAM" id="SignalP"/>
    </source>
</evidence>
<evidence type="ECO:0000313" key="7">
    <source>
        <dbReference type="EMBL" id="GEQ12145.1"/>
    </source>
</evidence>
<dbReference type="PANTHER" id="PTHR30417">
    <property type="entry name" value="N-ACETYLMURAMOYL-L-ALANINE AMIDASE AMID"/>
    <property type="match status" value="1"/>
</dbReference>
<evidence type="ECO:0000256" key="3">
    <source>
        <dbReference type="ARBA" id="ARBA00022801"/>
    </source>
</evidence>
<dbReference type="OrthoDB" id="9758772at2"/>
<sequence length="635" mass="68017">MARRFSRFGAGALAAMLAAAGLTLSSTSTASATDWGSCLEGPDDTQAVFARAAQVSGVPEDVLLAVGYMGGRWSHHAGQPSVSGGYGVMHLTDRPVAPVSAPDKGDAATGLPSRAGTLVVAGQRTGLSAERLRTDPVANICGAAAVLASYQPGTTAQGPAGWSKAVARYAGTADRQEALNYAGLVFDVIRAGATETNDLGDAVTLAADPGATLDTAAVAGDRVLRPGVQELECPSTIDCDVVEAQYRRTGPAVTQYVNYDLADREKDLSIDYLVVHNTECTYDVCTRLIKGEAEPNRFVSWHYTVRSKDGHVDQHVATRNVAAHAGNWYLNMHSIGVEHEGKAGEPGTWYTEALYRSSAQLVSYLATQKGIPLDRAHVVGHEEFMSSNYKWDPGPYWDWEHYMALLGAPIKPDRRSGPSQVFTVKPGFTDNARTLTGCFATETQPGRACPSFGTNYVDVRTAPSDSAPLVWGSTDLVSDRDARAVAGHKFSVAGRQGDWVKVWWDGSTGWVKSPTGKKSTLVPSQGEVVEPVRQSVPVYARAYPEASAYAGTPVPNQGQPTVTAPDGSVLTLQPGQRYVVADRTVPTDYYHAKSFDNSLPGDKTVVRGQQEYFQVWVGHRFGYVKAEDVRVLSGR</sequence>
<dbReference type="InterPro" id="IPR036505">
    <property type="entry name" value="Amidase/PGRP_sf"/>
</dbReference>
<dbReference type="CDD" id="cd06583">
    <property type="entry name" value="PGRP"/>
    <property type="match status" value="1"/>
</dbReference>
<dbReference type="GO" id="GO:0009253">
    <property type="term" value="P:peptidoglycan catabolic process"/>
    <property type="evidence" value="ECO:0007669"/>
    <property type="project" value="InterPro"/>
</dbReference>
<dbReference type="EC" id="3.5.1.28" evidence="2"/>
<organism evidence="7 8">
    <name type="scientific">Knoellia locipacati</name>
    <dbReference type="NCBI Taxonomy" id="882824"/>
    <lineage>
        <taxon>Bacteria</taxon>
        <taxon>Bacillati</taxon>
        <taxon>Actinomycetota</taxon>
        <taxon>Actinomycetes</taxon>
        <taxon>Micrococcales</taxon>
        <taxon>Intrasporangiaceae</taxon>
        <taxon>Knoellia</taxon>
    </lineage>
</organism>
<feature type="signal peptide" evidence="5">
    <location>
        <begin position="1"/>
        <end position="32"/>
    </location>
</feature>
<dbReference type="FunFam" id="3.40.80.10:FF:000006">
    <property type="entry name" value="N-acetylmuramoyl-L-alanine amidase"/>
    <property type="match status" value="1"/>
</dbReference>
<comment type="caution">
    <text evidence="7">The sequence shown here is derived from an EMBL/GenBank/DDBJ whole genome shotgun (WGS) entry which is preliminary data.</text>
</comment>
<keyword evidence="5" id="KW-0732">Signal</keyword>
<evidence type="ECO:0000259" key="6">
    <source>
        <dbReference type="SMART" id="SM00644"/>
    </source>
</evidence>
<dbReference type="GO" id="GO:0071555">
    <property type="term" value="P:cell wall organization"/>
    <property type="evidence" value="ECO:0007669"/>
    <property type="project" value="UniProtKB-KW"/>
</dbReference>
<dbReference type="GO" id="GO:0008745">
    <property type="term" value="F:N-acetylmuramoyl-L-alanine amidase activity"/>
    <property type="evidence" value="ECO:0007669"/>
    <property type="project" value="UniProtKB-EC"/>
</dbReference>
<dbReference type="Gene3D" id="2.30.30.40">
    <property type="entry name" value="SH3 Domains"/>
    <property type="match status" value="1"/>
</dbReference>
<evidence type="ECO:0000256" key="1">
    <source>
        <dbReference type="ARBA" id="ARBA00001561"/>
    </source>
</evidence>
<protein>
    <recommendedName>
        <fullName evidence="2">N-acetylmuramoyl-L-alanine amidase</fullName>
        <ecNumber evidence="2">3.5.1.28</ecNumber>
    </recommendedName>
</protein>
<dbReference type="RefSeq" id="WP_147061682.1">
    <property type="nucleotide sequence ID" value="NZ_BAABDN010000001.1"/>
</dbReference>
<dbReference type="Proteomes" id="UP000321793">
    <property type="component" value="Unassembled WGS sequence"/>
</dbReference>